<protein>
    <submittedName>
        <fullName evidence="1">Uncharacterized protein</fullName>
    </submittedName>
</protein>
<proteinExistence type="predicted"/>
<keyword evidence="2" id="KW-1185">Reference proteome</keyword>
<accession>N6UUQ4</accession>
<evidence type="ECO:0000313" key="1">
    <source>
        <dbReference type="EMBL" id="ENN85420.1"/>
    </source>
</evidence>
<gene>
    <name evidence="1" type="ORF">RHSP_83099</name>
</gene>
<dbReference type="Proteomes" id="UP000012429">
    <property type="component" value="Unassembled WGS sequence"/>
</dbReference>
<organism evidence="1 2">
    <name type="scientific">Rhizobium freirei PRF 81</name>
    <dbReference type="NCBI Taxonomy" id="363754"/>
    <lineage>
        <taxon>Bacteria</taxon>
        <taxon>Pseudomonadati</taxon>
        <taxon>Pseudomonadota</taxon>
        <taxon>Alphaproteobacteria</taxon>
        <taxon>Hyphomicrobiales</taxon>
        <taxon>Rhizobiaceae</taxon>
        <taxon>Rhizobium/Agrobacterium group</taxon>
        <taxon>Rhizobium</taxon>
    </lineage>
</organism>
<dbReference type="STRING" id="363754.RHSP_83099"/>
<evidence type="ECO:0000313" key="2">
    <source>
        <dbReference type="Proteomes" id="UP000012429"/>
    </source>
</evidence>
<reference evidence="1 2" key="1">
    <citation type="journal article" date="2012" name="BMC Genomics">
        <title>Genomic basis of broad host range and environmental adaptability of Rhizobium tropici CIAT 899 and Rhizobium sp. PRF 81 which are used in inoculants for common bean (Phaseolus vulgaris L.).</title>
        <authorList>
            <person name="Ormeno-Orrillo E."/>
            <person name="Menna P."/>
            <person name="Almeida L.G."/>
            <person name="Ollero F.J."/>
            <person name="Nicolas M.F."/>
            <person name="Pains Rodrigues E."/>
            <person name="Shigueyoshi Nakatani A."/>
            <person name="Silva Batista J.S."/>
            <person name="Oliveira Chueire L.M."/>
            <person name="Souza R.C."/>
            <person name="Ribeiro Vasconcelos A.T."/>
            <person name="Megias M."/>
            <person name="Hungria M."/>
            <person name="Martinez-Romero E."/>
        </authorList>
    </citation>
    <scope>NUCLEOTIDE SEQUENCE [LARGE SCALE GENOMIC DNA]</scope>
    <source>
        <strain evidence="1 2">PRF 81</strain>
    </source>
</reference>
<dbReference type="AlphaFoldDB" id="N6UUQ4"/>
<name>N6UUQ4_9HYPH</name>
<sequence length="168" mass="18593">MAFNGLLARRQPGHPSLVVIEGCRDFADSLKQVAFFQIPIPGRATSVNSCLSRTQRLSATKRLDSSKSFGGNRIENETGKTNHLLSTIPDATAAQYGEPRAVRRCWHAHAEAGEIDPPATITGPRVSHNKSNSRRLWPIMPAATVDFSEKSEILQDRIRASSGRWFRI</sequence>
<comment type="caution">
    <text evidence="1">The sequence shown here is derived from an EMBL/GenBank/DDBJ whole genome shotgun (WGS) entry which is preliminary data.</text>
</comment>
<dbReference type="PATRIC" id="fig|363754.4.peg.5515"/>
<dbReference type="EMBL" id="AQHN01000084">
    <property type="protein sequence ID" value="ENN85420.1"/>
    <property type="molecule type" value="Genomic_DNA"/>
</dbReference>